<keyword evidence="8" id="KW-1185">Reference proteome</keyword>
<dbReference type="OrthoDB" id="9812260at2"/>
<accession>A0A0S3PVH6</accession>
<evidence type="ECO:0000259" key="6">
    <source>
        <dbReference type="PROSITE" id="PS50887"/>
    </source>
</evidence>
<feature type="domain" description="Response regulatory" evidence="5">
    <location>
        <begin position="2"/>
        <end position="120"/>
    </location>
</feature>
<evidence type="ECO:0000256" key="1">
    <source>
        <dbReference type="ARBA" id="ARBA00012528"/>
    </source>
</evidence>
<dbReference type="EC" id="2.7.7.65" evidence="1"/>
<reference evidence="7 8" key="1">
    <citation type="submission" date="2015-08" db="EMBL/GenBank/DDBJ databases">
        <title>Investigation of the bacterial diversity of lava forest soil.</title>
        <authorList>
            <person name="Lee J.S."/>
        </authorList>
    </citation>
    <scope>NUCLEOTIDE SEQUENCE [LARGE SCALE GENOMIC DNA]</scope>
    <source>
        <strain evidence="7 8">GJW-30</strain>
    </source>
</reference>
<dbReference type="Gene3D" id="3.30.70.270">
    <property type="match status" value="1"/>
</dbReference>
<dbReference type="Gene3D" id="3.40.50.2300">
    <property type="match status" value="1"/>
</dbReference>
<dbReference type="GO" id="GO:0052621">
    <property type="term" value="F:diguanylate cyclase activity"/>
    <property type="evidence" value="ECO:0007669"/>
    <property type="project" value="UniProtKB-EC"/>
</dbReference>
<dbReference type="GO" id="GO:0005886">
    <property type="term" value="C:plasma membrane"/>
    <property type="evidence" value="ECO:0007669"/>
    <property type="project" value="TreeGrafter"/>
</dbReference>
<dbReference type="GO" id="GO:1902201">
    <property type="term" value="P:negative regulation of bacterial-type flagellum-dependent cell motility"/>
    <property type="evidence" value="ECO:0007669"/>
    <property type="project" value="TreeGrafter"/>
</dbReference>
<dbReference type="SUPFAM" id="SSF52172">
    <property type="entry name" value="CheY-like"/>
    <property type="match status" value="1"/>
</dbReference>
<feature type="domain" description="GGDEF" evidence="6">
    <location>
        <begin position="162"/>
        <end position="291"/>
    </location>
</feature>
<dbReference type="Pfam" id="PF00072">
    <property type="entry name" value="Response_reg"/>
    <property type="match status" value="1"/>
</dbReference>
<dbReference type="InterPro" id="IPR001789">
    <property type="entry name" value="Sig_transdc_resp-reg_receiver"/>
</dbReference>
<dbReference type="SMART" id="SM00267">
    <property type="entry name" value="GGDEF"/>
    <property type="match status" value="1"/>
</dbReference>
<dbReference type="EMBL" id="AP014946">
    <property type="protein sequence ID" value="BAT59912.1"/>
    <property type="molecule type" value="Genomic_DNA"/>
</dbReference>
<dbReference type="GO" id="GO:0043709">
    <property type="term" value="P:cell adhesion involved in single-species biofilm formation"/>
    <property type="evidence" value="ECO:0007669"/>
    <property type="project" value="TreeGrafter"/>
</dbReference>
<evidence type="ECO:0000259" key="5">
    <source>
        <dbReference type="PROSITE" id="PS50110"/>
    </source>
</evidence>
<dbReference type="SMART" id="SM00448">
    <property type="entry name" value="REC"/>
    <property type="match status" value="1"/>
</dbReference>
<evidence type="ECO:0000256" key="4">
    <source>
        <dbReference type="SAM" id="MobiDB-lite"/>
    </source>
</evidence>
<dbReference type="InterPro" id="IPR050469">
    <property type="entry name" value="Diguanylate_Cyclase"/>
</dbReference>
<dbReference type="Proteomes" id="UP000236884">
    <property type="component" value="Chromosome"/>
</dbReference>
<evidence type="ECO:0000313" key="8">
    <source>
        <dbReference type="Proteomes" id="UP000236884"/>
    </source>
</evidence>
<dbReference type="InterPro" id="IPR029787">
    <property type="entry name" value="Nucleotide_cyclase"/>
</dbReference>
<evidence type="ECO:0000313" key="7">
    <source>
        <dbReference type="EMBL" id="BAT59912.1"/>
    </source>
</evidence>
<dbReference type="PROSITE" id="PS50110">
    <property type="entry name" value="RESPONSE_REGULATORY"/>
    <property type="match status" value="1"/>
</dbReference>
<dbReference type="KEGG" id="vgo:GJW-30_1_02447"/>
<dbReference type="PROSITE" id="PS50887">
    <property type="entry name" value="GGDEF"/>
    <property type="match status" value="1"/>
</dbReference>
<evidence type="ECO:0000256" key="2">
    <source>
        <dbReference type="ARBA" id="ARBA00034247"/>
    </source>
</evidence>
<feature type="region of interest" description="Disordered" evidence="4">
    <location>
        <begin position="298"/>
        <end position="329"/>
    </location>
</feature>
<dbReference type="NCBIfam" id="TIGR00254">
    <property type="entry name" value="GGDEF"/>
    <property type="match status" value="1"/>
</dbReference>
<dbReference type="AlphaFoldDB" id="A0A0S3PVH6"/>
<dbReference type="SUPFAM" id="SSF55073">
    <property type="entry name" value="Nucleotide cyclase"/>
    <property type="match status" value="1"/>
</dbReference>
<dbReference type="InterPro" id="IPR000160">
    <property type="entry name" value="GGDEF_dom"/>
</dbReference>
<feature type="compositionally biased region" description="Polar residues" evidence="4">
    <location>
        <begin position="309"/>
        <end position="320"/>
    </location>
</feature>
<dbReference type="Pfam" id="PF00990">
    <property type="entry name" value="GGDEF"/>
    <property type="match status" value="1"/>
</dbReference>
<comment type="catalytic activity">
    <reaction evidence="2">
        <text>2 GTP = 3',3'-c-di-GMP + 2 diphosphate</text>
        <dbReference type="Rhea" id="RHEA:24898"/>
        <dbReference type="ChEBI" id="CHEBI:33019"/>
        <dbReference type="ChEBI" id="CHEBI:37565"/>
        <dbReference type="ChEBI" id="CHEBI:58805"/>
        <dbReference type="EC" id="2.7.7.65"/>
    </reaction>
</comment>
<proteinExistence type="predicted"/>
<organism evidence="7 8">
    <name type="scientific">Variibacter gotjawalensis</name>
    <dbReference type="NCBI Taxonomy" id="1333996"/>
    <lineage>
        <taxon>Bacteria</taxon>
        <taxon>Pseudomonadati</taxon>
        <taxon>Pseudomonadota</taxon>
        <taxon>Alphaproteobacteria</taxon>
        <taxon>Hyphomicrobiales</taxon>
        <taxon>Nitrobacteraceae</taxon>
        <taxon>Variibacter</taxon>
    </lineage>
</organism>
<comment type="caution">
    <text evidence="3">Lacks conserved residue(s) required for the propagation of feature annotation.</text>
</comment>
<dbReference type="RefSeq" id="WP_096355687.1">
    <property type="nucleotide sequence ID" value="NZ_AP014946.1"/>
</dbReference>
<dbReference type="InterPro" id="IPR011006">
    <property type="entry name" value="CheY-like_superfamily"/>
</dbReference>
<protein>
    <recommendedName>
        <fullName evidence="1">diguanylate cyclase</fullName>
        <ecNumber evidence="1">2.7.7.65</ecNumber>
    </recommendedName>
</protein>
<dbReference type="PANTHER" id="PTHR45138">
    <property type="entry name" value="REGULATORY COMPONENTS OF SENSORY TRANSDUCTION SYSTEM"/>
    <property type="match status" value="1"/>
</dbReference>
<dbReference type="PANTHER" id="PTHR45138:SF9">
    <property type="entry name" value="DIGUANYLATE CYCLASE DGCM-RELATED"/>
    <property type="match status" value="1"/>
</dbReference>
<dbReference type="GO" id="GO:0000160">
    <property type="term" value="P:phosphorelay signal transduction system"/>
    <property type="evidence" value="ECO:0007669"/>
    <property type="project" value="InterPro"/>
</dbReference>
<evidence type="ECO:0000256" key="3">
    <source>
        <dbReference type="PROSITE-ProRule" id="PRU00169"/>
    </source>
</evidence>
<gene>
    <name evidence="7" type="primary">pleD_2</name>
    <name evidence="7" type="ORF">GJW-30_1_02447</name>
</gene>
<name>A0A0S3PVH6_9BRAD</name>
<sequence length="329" mass="35997">MHVVVVDPSRTVLMIASQLIGGQGHIVHTFTDPHVALDHLRTHDEVDALITCSEYDGMTGLQLCAEARTAVGAERPLYVILMSSTKERGRRAAALDAGADDFMRKPPEPDEFYARLRAAERVISLQRELMRLANTDPLSGLLNRRALFRRAGEARERAAAGRFLTAVMFDIDHFKRINDTYGHDAGDRAIQVVAHEIKRAFPIAGRLGGEEFVGFMEEATLMETAARGEQLRRTLQDMDIGAGKATINLTISAGVSLFRAGETVDAFLQRADNALYAAKSAGRNRIITETNVVVPDGVARPTRLRQGNRAPSNANVSSDPQTRRPLASG</sequence>
<dbReference type="InterPro" id="IPR043128">
    <property type="entry name" value="Rev_trsase/Diguanyl_cyclase"/>
</dbReference>
<dbReference type="CDD" id="cd01949">
    <property type="entry name" value="GGDEF"/>
    <property type="match status" value="1"/>
</dbReference>